<comment type="caution">
    <text evidence="7">The sequence shown here is derived from an EMBL/GenBank/DDBJ whole genome shotgun (WGS) entry which is preliminary data.</text>
</comment>
<feature type="domain" description="Tyrosinase copper-binding" evidence="6">
    <location>
        <begin position="325"/>
        <end position="336"/>
    </location>
</feature>
<feature type="region of interest" description="Disordered" evidence="3">
    <location>
        <begin position="42"/>
        <end position="67"/>
    </location>
</feature>
<dbReference type="OrthoDB" id="6132182at2759"/>
<dbReference type="PANTHER" id="PTHR11474">
    <property type="entry name" value="TYROSINASE FAMILY MEMBER"/>
    <property type="match status" value="1"/>
</dbReference>
<evidence type="ECO:0000313" key="8">
    <source>
        <dbReference type="Proteomes" id="UP000660729"/>
    </source>
</evidence>
<dbReference type="PROSITE" id="PS00497">
    <property type="entry name" value="TYROSINASE_1"/>
    <property type="match status" value="1"/>
</dbReference>
<dbReference type="PROSITE" id="PS00498">
    <property type="entry name" value="TYROSINASE_2"/>
    <property type="match status" value="1"/>
</dbReference>
<dbReference type="PRINTS" id="PR00092">
    <property type="entry name" value="TYROSINASE"/>
</dbReference>
<feature type="domain" description="Tyrosinase copper-binding" evidence="5">
    <location>
        <begin position="130"/>
        <end position="147"/>
    </location>
</feature>
<dbReference type="InterPro" id="IPR050316">
    <property type="entry name" value="Tyrosinase/Hemocyanin"/>
</dbReference>
<dbReference type="GO" id="GO:0016491">
    <property type="term" value="F:oxidoreductase activity"/>
    <property type="evidence" value="ECO:0007669"/>
    <property type="project" value="UniProtKB-KW"/>
</dbReference>
<dbReference type="AlphaFoldDB" id="A0A8H6RUP2"/>
<protein>
    <submittedName>
        <fullName evidence="7">Tyrosinase-like protein orsC</fullName>
    </submittedName>
</protein>
<evidence type="ECO:0000259" key="6">
    <source>
        <dbReference type="PROSITE" id="PS00498"/>
    </source>
</evidence>
<dbReference type="GO" id="GO:0046872">
    <property type="term" value="F:metal ion binding"/>
    <property type="evidence" value="ECO:0007669"/>
    <property type="project" value="UniProtKB-KW"/>
</dbReference>
<dbReference type="Proteomes" id="UP000660729">
    <property type="component" value="Unassembled WGS sequence"/>
</dbReference>
<dbReference type="PANTHER" id="PTHR11474:SF125">
    <property type="entry name" value="N-ACETYL-6-HYDROXYTRYPTOPHAN OXIDASE IVOB-RELATED"/>
    <property type="match status" value="1"/>
</dbReference>
<dbReference type="SUPFAM" id="SSF48056">
    <property type="entry name" value="Di-copper centre-containing domain"/>
    <property type="match status" value="1"/>
</dbReference>
<keyword evidence="1" id="KW-0479">Metal-binding</keyword>
<name>A0A8H6RUP2_9PEZI</name>
<sequence>MRITESILTLLPISAAAARFKAADTAGSDRLAGIALHNVAQDSGNAPSKRQYRPHGPAPDSYSSDRPCTVETASIRREWDTLCPDEKRAYIKAVQCLLEKPSISGDLVPGARSRYDDFLGTHINQTLTIHGTGNFLSWHRYFTWTYEQALRKECGYKGVFPYLNWPKYALDLLNAPVFDGSDTSMSGNGEWDPRNNGTWVPNEQAKNIKIPAGSGGGCVKTGPFANMTVRLGPVAPALSYATPNPQKDGLGYNPRCLRRDMSAYAAEKWANDDQIVDLLSNSSDLLTFQNTLQGNFPAGFLGAHTAGHFIVGGDPGGDLFTSAGDPYFFLQHAQIDRVWWIWQNQCPGRIDIIAGQTQFGVPNSTYTTLDDVIELGVNAKGIKIKDAVDTLKGPFCYIYE</sequence>
<organism evidence="7 8">
    <name type="scientific">Pseudocercospora fuligena</name>
    <dbReference type="NCBI Taxonomy" id="685502"/>
    <lineage>
        <taxon>Eukaryota</taxon>
        <taxon>Fungi</taxon>
        <taxon>Dikarya</taxon>
        <taxon>Ascomycota</taxon>
        <taxon>Pezizomycotina</taxon>
        <taxon>Dothideomycetes</taxon>
        <taxon>Dothideomycetidae</taxon>
        <taxon>Mycosphaerellales</taxon>
        <taxon>Mycosphaerellaceae</taxon>
        <taxon>Pseudocercospora</taxon>
    </lineage>
</organism>
<feature type="signal peptide" evidence="4">
    <location>
        <begin position="1"/>
        <end position="17"/>
    </location>
</feature>
<evidence type="ECO:0000256" key="1">
    <source>
        <dbReference type="ARBA" id="ARBA00022723"/>
    </source>
</evidence>
<dbReference type="InterPro" id="IPR002227">
    <property type="entry name" value="Tyrosinase_Cu-bd"/>
</dbReference>
<keyword evidence="8" id="KW-1185">Reference proteome</keyword>
<gene>
    <name evidence="7" type="ORF">HII31_00806</name>
</gene>
<evidence type="ECO:0000256" key="4">
    <source>
        <dbReference type="SAM" id="SignalP"/>
    </source>
</evidence>
<reference evidence="7" key="1">
    <citation type="submission" date="2020-04" db="EMBL/GenBank/DDBJ databases">
        <title>Draft genome resource of the tomato pathogen Pseudocercospora fuligena.</title>
        <authorList>
            <person name="Zaccaron A."/>
        </authorList>
    </citation>
    <scope>NUCLEOTIDE SEQUENCE</scope>
    <source>
        <strain evidence="7">PF001</strain>
    </source>
</reference>
<keyword evidence="4" id="KW-0732">Signal</keyword>
<evidence type="ECO:0000313" key="7">
    <source>
        <dbReference type="EMBL" id="KAF7197717.1"/>
    </source>
</evidence>
<dbReference type="InterPro" id="IPR008922">
    <property type="entry name" value="Di-copper_centre_dom_sf"/>
</dbReference>
<dbReference type="Gene3D" id="1.10.1280.10">
    <property type="entry name" value="Di-copper center containing domain from catechol oxidase"/>
    <property type="match status" value="1"/>
</dbReference>
<keyword evidence="2" id="KW-0560">Oxidoreductase</keyword>
<evidence type="ECO:0000256" key="3">
    <source>
        <dbReference type="SAM" id="MobiDB-lite"/>
    </source>
</evidence>
<accession>A0A8H6RUP2</accession>
<evidence type="ECO:0000259" key="5">
    <source>
        <dbReference type="PROSITE" id="PS00497"/>
    </source>
</evidence>
<dbReference type="EMBL" id="JABCIY010000007">
    <property type="protein sequence ID" value="KAF7197717.1"/>
    <property type="molecule type" value="Genomic_DNA"/>
</dbReference>
<feature type="chain" id="PRO_5034765828" evidence="4">
    <location>
        <begin position="18"/>
        <end position="400"/>
    </location>
</feature>
<dbReference type="Pfam" id="PF00264">
    <property type="entry name" value="Tyrosinase"/>
    <property type="match status" value="1"/>
</dbReference>
<proteinExistence type="predicted"/>
<evidence type="ECO:0000256" key="2">
    <source>
        <dbReference type="ARBA" id="ARBA00023002"/>
    </source>
</evidence>